<sequence length="61" mass="6675">MAREVGGRDAVPQPGERALPAGLGHGSFSTGGHRMRFDSRGHVHPDGASWGMRCHYHRVLR</sequence>
<evidence type="ECO:0000256" key="1">
    <source>
        <dbReference type="SAM" id="MobiDB-lite"/>
    </source>
</evidence>
<comment type="caution">
    <text evidence="2">The sequence shown here is derived from an EMBL/GenBank/DDBJ whole genome shotgun (WGS) entry which is preliminary data.</text>
</comment>
<reference evidence="2 3" key="1">
    <citation type="journal article" date="2014" name="Genome Announc.">
        <title>Draft Genome Sequence of the Antitrypanosomally Active Sponge-Associated Bacterium Actinokineospora sp. Strain EG49.</title>
        <authorList>
            <person name="Harjes J."/>
            <person name="Ryu T."/>
            <person name="Abdelmohsen U.R."/>
            <person name="Moitinho-Silva L."/>
            <person name="Horn H."/>
            <person name="Ravasi T."/>
            <person name="Hentschel U."/>
        </authorList>
    </citation>
    <scope>NUCLEOTIDE SEQUENCE [LARGE SCALE GENOMIC DNA]</scope>
    <source>
        <strain evidence="2 3">EG49</strain>
    </source>
</reference>
<proteinExistence type="predicted"/>
<name>W7IRX6_9PSEU</name>
<evidence type="ECO:0000313" key="3">
    <source>
        <dbReference type="Proteomes" id="UP000019277"/>
    </source>
</evidence>
<feature type="region of interest" description="Disordered" evidence="1">
    <location>
        <begin position="1"/>
        <end position="44"/>
    </location>
</feature>
<organism evidence="2 3">
    <name type="scientific">Actinokineospora spheciospongiae</name>
    <dbReference type="NCBI Taxonomy" id="909613"/>
    <lineage>
        <taxon>Bacteria</taxon>
        <taxon>Bacillati</taxon>
        <taxon>Actinomycetota</taxon>
        <taxon>Actinomycetes</taxon>
        <taxon>Pseudonocardiales</taxon>
        <taxon>Pseudonocardiaceae</taxon>
        <taxon>Actinokineospora</taxon>
    </lineage>
</organism>
<dbReference type="Proteomes" id="UP000019277">
    <property type="component" value="Unassembled WGS sequence"/>
</dbReference>
<feature type="compositionally biased region" description="Basic and acidic residues" evidence="1">
    <location>
        <begin position="35"/>
        <end position="44"/>
    </location>
</feature>
<keyword evidence="3" id="KW-1185">Reference proteome</keyword>
<gene>
    <name evidence="2" type="ORF">UO65_1582</name>
</gene>
<evidence type="ECO:0000313" key="2">
    <source>
        <dbReference type="EMBL" id="EWC63088.1"/>
    </source>
</evidence>
<accession>W7IRX6</accession>
<protein>
    <submittedName>
        <fullName evidence="2">Uncharacterized protein</fullName>
    </submittedName>
</protein>
<dbReference type="AlphaFoldDB" id="W7IRX6"/>
<dbReference type="EMBL" id="AYXG01000056">
    <property type="protein sequence ID" value="EWC63088.1"/>
    <property type="molecule type" value="Genomic_DNA"/>
</dbReference>